<gene>
    <name evidence="1" type="ORF">EBN03_31710</name>
</gene>
<accession>A0A3M2KSY6</accession>
<sequence length="128" mass="13380">MALVGPVEVATTAAADGSSSGSPYTPVDLAPGVQCNYALQCTNDNDQPYVIHATAQCPPQDPRTLPPLVSAAPMPPKIPFSVVADPHTTVALKTPTLWPCFAKIVPVDAEEVQEQPQDAPTPLLIPSN</sequence>
<evidence type="ECO:0000313" key="1">
    <source>
        <dbReference type="EMBL" id="RMI28034.1"/>
    </source>
</evidence>
<reference evidence="1 2" key="1">
    <citation type="submission" date="2018-10" db="EMBL/GenBank/DDBJ databases">
        <title>Isolation from cow dung.</title>
        <authorList>
            <person name="Ling L."/>
        </authorList>
    </citation>
    <scope>NUCLEOTIDE SEQUENCE [LARGE SCALE GENOMIC DNA]</scope>
    <source>
        <strain evidence="1 2">NEAU-LL90</strain>
    </source>
</reference>
<comment type="caution">
    <text evidence="1">The sequence shown here is derived from an EMBL/GenBank/DDBJ whole genome shotgun (WGS) entry which is preliminary data.</text>
</comment>
<protein>
    <submittedName>
        <fullName evidence="1">Uncharacterized protein</fullName>
    </submittedName>
</protein>
<organism evidence="1 2">
    <name type="scientific">Nocardia stercoris</name>
    <dbReference type="NCBI Taxonomy" id="2483361"/>
    <lineage>
        <taxon>Bacteria</taxon>
        <taxon>Bacillati</taxon>
        <taxon>Actinomycetota</taxon>
        <taxon>Actinomycetes</taxon>
        <taxon>Mycobacteriales</taxon>
        <taxon>Nocardiaceae</taxon>
        <taxon>Nocardia</taxon>
    </lineage>
</organism>
<dbReference type="AlphaFoldDB" id="A0A3M2KSY6"/>
<dbReference type="EMBL" id="RFFH01000026">
    <property type="protein sequence ID" value="RMI28034.1"/>
    <property type="molecule type" value="Genomic_DNA"/>
</dbReference>
<keyword evidence="2" id="KW-1185">Reference proteome</keyword>
<dbReference type="Proteomes" id="UP000279275">
    <property type="component" value="Unassembled WGS sequence"/>
</dbReference>
<proteinExistence type="predicted"/>
<evidence type="ECO:0000313" key="2">
    <source>
        <dbReference type="Proteomes" id="UP000279275"/>
    </source>
</evidence>
<name>A0A3M2KSY6_9NOCA</name>